<dbReference type="Pfam" id="PF19289">
    <property type="entry name" value="PmbA_TldD_3rd"/>
    <property type="match status" value="1"/>
</dbReference>
<feature type="domain" description="Metalloprotease TldD/E central" evidence="13">
    <location>
        <begin position="335"/>
        <end position="455"/>
    </location>
</feature>
<evidence type="ECO:0000256" key="6">
    <source>
        <dbReference type="ARBA" id="ARBA00022840"/>
    </source>
</evidence>
<sequence length="704" mass="74701">MSWTMGAMQHTSHLPFPLLGLSGGIAAGKSFVASLLSALGWTVIDADALAREVVAPGSEGLVQVAEAFGPACLQADGTLDRAWMAARVFSDAMARARLNAILHPRIEALRDARLRALPGSTKGVVLDAALWVERGRAHHFDAFWTVDAPEEIRLERLVTRDGLTRDAALARLRAQATAAERALHADLVIPNDGRELSGILAGAEAALLADWRVRRGRTWRPNMPAPFSAEQLRDVLATLLSRGGDYGEVFAERRRAHALGMDDGRMEDVLASETFGASLRLVDGETTRFADLIAPTLDELLEAARTLAAPGTGTPAEVPALVVSVHPTPSPIEQDPGQVPLSDKVALVRRAETGARSQAESLRPGALKQVSVGYGDNTQRVWIAAAERRDGSWSGRLTEDQRTQVVLRANVTAGDGSQLQTGYQALGETRGFELFTEEAVTRTVGEAVRLAIQALDAQPAPAGTFPVVLSSSAGGTMIHEACGHGLEADLALAGMSSFAGKLGQKVAAEGVTIIDDGTLPHKRGSQAIDDEGNPVSRVVLIENGVLKAFLQSRKTSKKMDTEPTGNGRRESYRHLPIPRMRNTFLAAGSESPEAILRDLDRGLLVKRMGGGQVDTVTGNFVFQVTEGYWVENGVAKYPVKNATLSGCGPDVLKGLTRIGNDLCHFDIGTCGKDGQGVPVSDALPTILCPALVVGGTAEALPSVI</sequence>
<dbReference type="InterPro" id="IPR045569">
    <property type="entry name" value="Metalloprtase-TldD/E_C"/>
</dbReference>
<dbReference type="PANTHER" id="PTHR30624:SF4">
    <property type="entry name" value="METALLOPROTEASE TLDD"/>
    <property type="match status" value="1"/>
</dbReference>
<keyword evidence="9" id="KW-0963">Cytoplasm</keyword>
<dbReference type="GO" id="GO:0006508">
    <property type="term" value="P:proteolysis"/>
    <property type="evidence" value="ECO:0007669"/>
    <property type="project" value="UniProtKB-KW"/>
</dbReference>
<feature type="binding site" evidence="9">
    <location>
        <begin position="26"/>
        <end position="31"/>
    </location>
    <ligand>
        <name>ATP</name>
        <dbReference type="ChEBI" id="CHEBI:30616"/>
    </ligand>
</feature>
<evidence type="ECO:0000256" key="2">
    <source>
        <dbReference type="ARBA" id="ARBA00009018"/>
    </source>
</evidence>
<dbReference type="Gene3D" id="3.40.50.300">
    <property type="entry name" value="P-loop containing nucleotide triphosphate hydrolases"/>
    <property type="match status" value="1"/>
</dbReference>
<evidence type="ECO:0000256" key="1">
    <source>
        <dbReference type="ARBA" id="ARBA00005836"/>
    </source>
</evidence>
<dbReference type="Pfam" id="PF01121">
    <property type="entry name" value="CoaE"/>
    <property type="match status" value="1"/>
</dbReference>
<dbReference type="Pfam" id="PF19290">
    <property type="entry name" value="PmbA_TldD_2nd"/>
    <property type="match status" value="1"/>
</dbReference>
<comment type="pathway">
    <text evidence="9">Cofactor biosynthesis; coenzyme A biosynthesis; CoA from (R)-pantothenate: step 5/5.</text>
</comment>
<comment type="subcellular location">
    <subcellularLocation>
        <location evidence="9">Cytoplasm</location>
    </subcellularLocation>
</comment>
<dbReference type="SUPFAM" id="SSF111283">
    <property type="entry name" value="Putative modulator of DNA gyrase, PmbA/TldD"/>
    <property type="match status" value="1"/>
</dbReference>
<dbReference type="NCBIfam" id="TIGR00152">
    <property type="entry name" value="dephospho-CoA kinase"/>
    <property type="match status" value="1"/>
</dbReference>
<keyword evidence="8" id="KW-0482">Metalloprotease</keyword>
<dbReference type="GO" id="GO:0015937">
    <property type="term" value="P:coenzyme A biosynthetic process"/>
    <property type="evidence" value="ECO:0007669"/>
    <property type="project" value="UniProtKB-UniRule"/>
</dbReference>
<reference evidence="14" key="1">
    <citation type="submission" date="2020-10" db="EMBL/GenBank/DDBJ databases">
        <title>Connecting structure to function with the recovery of over 1000 high-quality activated sludge metagenome-assembled genomes encoding full-length rRNA genes using long-read sequencing.</title>
        <authorList>
            <person name="Singleton C.M."/>
            <person name="Petriglieri F."/>
            <person name="Kristensen J.M."/>
            <person name="Kirkegaard R.H."/>
            <person name="Michaelsen T.Y."/>
            <person name="Andersen M.H."/>
            <person name="Karst S.M."/>
            <person name="Dueholm M.S."/>
            <person name="Nielsen P.H."/>
            <person name="Albertsen M."/>
        </authorList>
    </citation>
    <scope>NUCLEOTIDE SEQUENCE</scope>
    <source>
        <strain evidence="14">Skiv_18-Q3-R9-52_MAXAC.067</strain>
    </source>
</reference>
<dbReference type="PROSITE" id="PS51219">
    <property type="entry name" value="DPCK"/>
    <property type="match status" value="1"/>
</dbReference>
<dbReference type="InterPro" id="IPR051463">
    <property type="entry name" value="Peptidase_U62_metallo"/>
</dbReference>
<evidence type="ECO:0000313" key="14">
    <source>
        <dbReference type="EMBL" id="MBK9796290.1"/>
    </source>
</evidence>
<dbReference type="InterPro" id="IPR045570">
    <property type="entry name" value="Metalloprtase-TldD/E_cen_dom"/>
</dbReference>
<evidence type="ECO:0000256" key="8">
    <source>
        <dbReference type="ARBA" id="ARBA00023049"/>
    </source>
</evidence>
<name>A0A9D7SGL4_9BACT</name>
<evidence type="ECO:0000259" key="11">
    <source>
        <dbReference type="Pfam" id="PF01523"/>
    </source>
</evidence>
<keyword evidence="7 9" id="KW-0173">Coenzyme A biosynthesis</keyword>
<gene>
    <name evidence="9" type="primary">coaE</name>
    <name evidence="14" type="ORF">IPP58_07305</name>
</gene>
<feature type="domain" description="Metalloprotease TldD/E C-terminal" evidence="12">
    <location>
        <begin position="463"/>
        <end position="695"/>
    </location>
</feature>
<dbReference type="Gene3D" id="3.30.2290.10">
    <property type="entry name" value="PmbA/TldD superfamily"/>
    <property type="match status" value="1"/>
</dbReference>
<evidence type="ECO:0000256" key="3">
    <source>
        <dbReference type="ARBA" id="ARBA00022670"/>
    </source>
</evidence>
<keyword evidence="9 14" id="KW-0418">Kinase</keyword>
<evidence type="ECO:0000256" key="5">
    <source>
        <dbReference type="ARBA" id="ARBA00022801"/>
    </source>
</evidence>
<comment type="function">
    <text evidence="9">Catalyzes the phosphorylation of the 3'-hydroxyl group of dephosphocoenzyme A to form coenzyme A.</text>
</comment>
<dbReference type="InterPro" id="IPR027417">
    <property type="entry name" value="P-loop_NTPase"/>
</dbReference>
<dbReference type="AlphaFoldDB" id="A0A9D7SGL4"/>
<evidence type="ECO:0000256" key="4">
    <source>
        <dbReference type="ARBA" id="ARBA00022741"/>
    </source>
</evidence>
<comment type="caution">
    <text evidence="14">The sequence shown here is derived from an EMBL/GenBank/DDBJ whole genome shotgun (WGS) entry which is preliminary data.</text>
</comment>
<accession>A0A9D7SGL4</accession>
<comment type="catalytic activity">
    <reaction evidence="9">
        <text>3'-dephospho-CoA + ATP = ADP + CoA + H(+)</text>
        <dbReference type="Rhea" id="RHEA:18245"/>
        <dbReference type="ChEBI" id="CHEBI:15378"/>
        <dbReference type="ChEBI" id="CHEBI:30616"/>
        <dbReference type="ChEBI" id="CHEBI:57287"/>
        <dbReference type="ChEBI" id="CHEBI:57328"/>
        <dbReference type="ChEBI" id="CHEBI:456216"/>
        <dbReference type="EC" id="2.7.1.24"/>
    </reaction>
</comment>
<evidence type="ECO:0000313" key="15">
    <source>
        <dbReference type="Proteomes" id="UP000886657"/>
    </source>
</evidence>
<dbReference type="GO" id="GO:0005829">
    <property type="term" value="C:cytosol"/>
    <property type="evidence" value="ECO:0007669"/>
    <property type="project" value="TreeGrafter"/>
</dbReference>
<dbReference type="EMBL" id="JADKIO010000005">
    <property type="protein sequence ID" value="MBK9796290.1"/>
    <property type="molecule type" value="Genomic_DNA"/>
</dbReference>
<dbReference type="InterPro" id="IPR036059">
    <property type="entry name" value="TldD/PmbA_sf"/>
</dbReference>
<dbReference type="SUPFAM" id="SSF52540">
    <property type="entry name" value="P-loop containing nucleoside triphosphate hydrolases"/>
    <property type="match status" value="1"/>
</dbReference>
<dbReference type="InterPro" id="IPR001977">
    <property type="entry name" value="Depp_CoAkinase"/>
</dbReference>
<evidence type="ECO:0000256" key="10">
    <source>
        <dbReference type="NCBIfam" id="TIGR00152"/>
    </source>
</evidence>
<dbReference type="CDD" id="cd02022">
    <property type="entry name" value="DPCK"/>
    <property type="match status" value="1"/>
</dbReference>
<keyword evidence="4 9" id="KW-0547">Nucleotide-binding</keyword>
<dbReference type="EC" id="2.7.1.24" evidence="9 10"/>
<dbReference type="InterPro" id="IPR035068">
    <property type="entry name" value="TldD/PmbA_N"/>
</dbReference>
<dbReference type="Proteomes" id="UP000886657">
    <property type="component" value="Unassembled WGS sequence"/>
</dbReference>
<evidence type="ECO:0000256" key="9">
    <source>
        <dbReference type="HAMAP-Rule" id="MF_00376"/>
    </source>
</evidence>
<organism evidence="14 15">
    <name type="scientific">Candidatus Geothrix skivensis</name>
    <dbReference type="NCBI Taxonomy" id="2954439"/>
    <lineage>
        <taxon>Bacteria</taxon>
        <taxon>Pseudomonadati</taxon>
        <taxon>Acidobacteriota</taxon>
        <taxon>Holophagae</taxon>
        <taxon>Holophagales</taxon>
        <taxon>Holophagaceae</taxon>
        <taxon>Geothrix</taxon>
    </lineage>
</organism>
<evidence type="ECO:0000259" key="13">
    <source>
        <dbReference type="Pfam" id="PF19290"/>
    </source>
</evidence>
<proteinExistence type="inferred from homology"/>
<dbReference type="PANTHER" id="PTHR30624">
    <property type="entry name" value="UNCHARACTERIZED PROTEIN TLDD AND PMBA"/>
    <property type="match status" value="1"/>
</dbReference>
<dbReference type="GO" id="GO:0008237">
    <property type="term" value="F:metallopeptidase activity"/>
    <property type="evidence" value="ECO:0007669"/>
    <property type="project" value="UniProtKB-KW"/>
</dbReference>
<evidence type="ECO:0000256" key="7">
    <source>
        <dbReference type="ARBA" id="ARBA00022993"/>
    </source>
</evidence>
<dbReference type="GO" id="GO:0004140">
    <property type="term" value="F:dephospho-CoA kinase activity"/>
    <property type="evidence" value="ECO:0007669"/>
    <property type="project" value="UniProtKB-UniRule"/>
</dbReference>
<keyword evidence="5" id="KW-0378">Hydrolase</keyword>
<keyword evidence="6 9" id="KW-0067">ATP-binding</keyword>
<keyword evidence="9 14" id="KW-0808">Transferase</keyword>
<comment type="similarity">
    <text evidence="2 9">Belongs to the CoaE family.</text>
</comment>
<protein>
    <recommendedName>
        <fullName evidence="9 10">Dephospho-CoA kinase</fullName>
        <ecNumber evidence="9 10">2.7.1.24</ecNumber>
    </recommendedName>
    <alternativeName>
        <fullName evidence="9">Dephosphocoenzyme A kinase</fullName>
    </alternativeName>
</protein>
<dbReference type="Pfam" id="PF01523">
    <property type="entry name" value="PmbA_TldD_1st"/>
    <property type="match status" value="1"/>
</dbReference>
<feature type="domain" description="Metalloprotease TldD/E N-terminal" evidence="11">
    <location>
        <begin position="248"/>
        <end position="307"/>
    </location>
</feature>
<dbReference type="HAMAP" id="MF_00376">
    <property type="entry name" value="Dephospho_CoA_kinase"/>
    <property type="match status" value="1"/>
</dbReference>
<dbReference type="InterPro" id="IPR002510">
    <property type="entry name" value="Metalloprtase-TldD/E_N"/>
</dbReference>
<comment type="similarity">
    <text evidence="1">Belongs to the peptidase U62 family.</text>
</comment>
<evidence type="ECO:0000259" key="12">
    <source>
        <dbReference type="Pfam" id="PF19289"/>
    </source>
</evidence>
<keyword evidence="3" id="KW-0645">Protease</keyword>
<dbReference type="GO" id="GO:0005524">
    <property type="term" value="F:ATP binding"/>
    <property type="evidence" value="ECO:0007669"/>
    <property type="project" value="UniProtKB-UniRule"/>
</dbReference>